<dbReference type="Proteomes" id="UP000325434">
    <property type="component" value="Unassembled WGS sequence"/>
</dbReference>
<dbReference type="Gene3D" id="2.160.20.80">
    <property type="entry name" value="E3 ubiquitin-protein ligase SopA"/>
    <property type="match status" value="1"/>
</dbReference>
<reference evidence="2" key="1">
    <citation type="submission" date="2019-04" db="EMBL/GenBank/DDBJ databases">
        <title>Friends and foes A comparative genomics study of 23 Aspergillus species from section Flavi.</title>
        <authorList>
            <consortium name="DOE Joint Genome Institute"/>
            <person name="Kjaerbolling I."/>
            <person name="Vesth T."/>
            <person name="Frisvad J.C."/>
            <person name="Nybo J.L."/>
            <person name="Theobald S."/>
            <person name="Kildgaard S."/>
            <person name="Isbrandt T."/>
            <person name="Kuo A."/>
            <person name="Sato A."/>
            <person name="Lyhne E.K."/>
            <person name="Kogle M.E."/>
            <person name="Wiebenga A."/>
            <person name="Kun R.S."/>
            <person name="Lubbers R.J."/>
            <person name="Makela M.R."/>
            <person name="Barry K."/>
            <person name="Chovatia M."/>
            <person name="Clum A."/>
            <person name="Daum C."/>
            <person name="Haridas S."/>
            <person name="He G."/>
            <person name="LaButti K."/>
            <person name="Lipzen A."/>
            <person name="Mondo S."/>
            <person name="Riley R."/>
            <person name="Salamov A."/>
            <person name="Simmons B.A."/>
            <person name="Magnuson J.K."/>
            <person name="Henrissat B."/>
            <person name="Mortensen U.H."/>
            <person name="Larsen T.O."/>
            <person name="Devries R.P."/>
            <person name="Grigoriev I.V."/>
            <person name="Machida M."/>
            <person name="Baker S.E."/>
            <person name="Andersen M.R."/>
        </authorList>
    </citation>
    <scope>NUCLEOTIDE SEQUENCE [LARGE SCALE GENOMIC DNA]</scope>
    <source>
        <strain evidence="2">CBS 121.62</strain>
    </source>
</reference>
<feature type="compositionally biased region" description="Low complexity" evidence="1">
    <location>
        <begin position="11"/>
        <end position="21"/>
    </location>
</feature>
<dbReference type="SUPFAM" id="SSF141571">
    <property type="entry name" value="Pentapeptide repeat-like"/>
    <property type="match status" value="1"/>
</dbReference>
<dbReference type="VEuPathDB" id="FungiDB:F9C07_107"/>
<evidence type="ECO:0000256" key="1">
    <source>
        <dbReference type="SAM" id="MobiDB-lite"/>
    </source>
</evidence>
<dbReference type="EMBL" id="ML734578">
    <property type="protein sequence ID" value="KAB8248612.1"/>
    <property type="molecule type" value="Genomic_DNA"/>
</dbReference>
<dbReference type="VEuPathDB" id="FungiDB:AFLA_002860"/>
<feature type="region of interest" description="Disordered" evidence="1">
    <location>
        <begin position="1"/>
        <end position="21"/>
    </location>
</feature>
<proteinExistence type="predicted"/>
<gene>
    <name evidence="2" type="ORF">BDV35DRAFT_160241</name>
</gene>
<protein>
    <submittedName>
        <fullName evidence="2">Uncharacterized protein</fullName>
    </submittedName>
</protein>
<feature type="compositionally biased region" description="Polar residues" evidence="1">
    <location>
        <begin position="1"/>
        <end position="10"/>
    </location>
</feature>
<accession>A0A5N6H281</accession>
<organism evidence="2">
    <name type="scientific">Aspergillus flavus</name>
    <dbReference type="NCBI Taxonomy" id="5059"/>
    <lineage>
        <taxon>Eukaryota</taxon>
        <taxon>Fungi</taxon>
        <taxon>Dikarya</taxon>
        <taxon>Ascomycota</taxon>
        <taxon>Pezizomycotina</taxon>
        <taxon>Eurotiomycetes</taxon>
        <taxon>Eurotiomycetidae</taxon>
        <taxon>Eurotiales</taxon>
        <taxon>Aspergillaceae</taxon>
        <taxon>Aspergillus</taxon>
        <taxon>Aspergillus subgen. Circumdati</taxon>
    </lineage>
</organism>
<sequence>MDKKSAISNNSLPGSSTPSISRSSINHCSFNGLNAADSIHRSELDSVNVFRKTFPESSRVTPISPANTTIRRSKISHTVIANSYVRRCKLANCELIDVCSAKSLDANDSKFDNVRSIRGHTSVRNSTVTGQSTLNRSKVNGSSVTDESCLRRSHLEDVRIARSRVKRSELRNCDVSDCVIIKTNFTDMILRYGVWKNGKLVGRVGDNEVVMMTQDGQNIDHVPSERLVTQDAKVWADDDPDSDSSDKESLDSDDLPPPYKPWS</sequence>
<evidence type="ECO:0000313" key="2">
    <source>
        <dbReference type="EMBL" id="KAB8248612.1"/>
    </source>
</evidence>
<feature type="region of interest" description="Disordered" evidence="1">
    <location>
        <begin position="231"/>
        <end position="263"/>
    </location>
</feature>
<name>A0A5N6H281_ASPFL</name>
<dbReference type="AlphaFoldDB" id="A0A5N6H281"/>